<protein>
    <submittedName>
        <fullName evidence="1">Uncharacterized protein</fullName>
    </submittedName>
</protein>
<dbReference type="Gene3D" id="3.30.420.40">
    <property type="match status" value="2"/>
</dbReference>
<accession>A0A7R9GK09</accession>
<dbReference type="PANTHER" id="PTHR14187">
    <property type="entry name" value="ALPHA KINASE/ELONGATION FACTOR 2 KINASE"/>
    <property type="match status" value="1"/>
</dbReference>
<dbReference type="InterPro" id="IPR043129">
    <property type="entry name" value="ATPase_NBD"/>
</dbReference>
<dbReference type="CDD" id="cd10229">
    <property type="entry name" value="ASKHA_NBD_HSP70_HSPA12"/>
    <property type="match status" value="1"/>
</dbReference>
<dbReference type="AlphaFoldDB" id="A0A7R9GK09"/>
<feature type="non-terminal residue" evidence="1">
    <location>
        <position position="1"/>
    </location>
</feature>
<evidence type="ECO:0000313" key="2">
    <source>
        <dbReference type="Proteomes" id="UP000678499"/>
    </source>
</evidence>
<dbReference type="PANTHER" id="PTHR14187:SF46">
    <property type="entry name" value="HEAT SHOCK 70 KDA PROTEIN 12A"/>
    <property type="match status" value="1"/>
</dbReference>
<dbReference type="OrthoDB" id="2963168at2759"/>
<reference evidence="1" key="1">
    <citation type="submission" date="2020-11" db="EMBL/GenBank/DDBJ databases">
        <authorList>
            <person name="Tran Van P."/>
        </authorList>
    </citation>
    <scope>NUCLEOTIDE SEQUENCE</scope>
</reference>
<dbReference type="EMBL" id="CAJPEX010006611">
    <property type="protein sequence ID" value="CAG0924129.1"/>
    <property type="molecule type" value="Genomic_DNA"/>
</dbReference>
<name>A0A7R9GK09_9CRUS</name>
<proteinExistence type="predicted"/>
<gene>
    <name evidence="1" type="ORF">NMOB1V02_LOCUS11585</name>
</gene>
<evidence type="ECO:0000313" key="1">
    <source>
        <dbReference type="EMBL" id="CAD7283977.1"/>
    </source>
</evidence>
<dbReference type="SUPFAM" id="SSF53067">
    <property type="entry name" value="Actin-like ATPase domain"/>
    <property type="match status" value="2"/>
</dbReference>
<dbReference type="Proteomes" id="UP000678499">
    <property type="component" value="Unassembled WGS sequence"/>
</dbReference>
<dbReference type="EMBL" id="OA888648">
    <property type="protein sequence ID" value="CAD7283977.1"/>
    <property type="molecule type" value="Genomic_DNA"/>
</dbReference>
<keyword evidence="2" id="KW-1185">Reference proteome</keyword>
<sequence length="315" mass="35428">MAVNGKTLPAAVVFRHALQFFRDHALAEIGEGCGLDAGLNEEDVRWVLTVPAIWRQPAKQLMREAAYKAGMASADQPQRLLIALEPEAAAIYCRKLKFWDLKDRSPAMSTHTWHGNTCFTEYVIKELEKGTTYMVVDCGGGTVDITVHEIMDAEGNMKEIQKASGDACGSIEVDKAFEKLLEQVFGEAELKRWKTKHPSAYVHLLATFETKKRYARPTKQDPANLVENVFRSFKERKINYLFLVGGFAESPLLQERIKKEFQDRTKVIIPNDPAVVILKGASMFGVDPSVVRVRRARMTYGVGVLQPFNVDMHPL</sequence>
<organism evidence="1">
    <name type="scientific">Notodromas monacha</name>
    <dbReference type="NCBI Taxonomy" id="399045"/>
    <lineage>
        <taxon>Eukaryota</taxon>
        <taxon>Metazoa</taxon>
        <taxon>Ecdysozoa</taxon>
        <taxon>Arthropoda</taxon>
        <taxon>Crustacea</taxon>
        <taxon>Oligostraca</taxon>
        <taxon>Ostracoda</taxon>
        <taxon>Podocopa</taxon>
        <taxon>Podocopida</taxon>
        <taxon>Cypridocopina</taxon>
        <taxon>Cypridoidea</taxon>
        <taxon>Cyprididae</taxon>
        <taxon>Notodromas</taxon>
    </lineage>
</organism>